<proteinExistence type="predicted"/>
<dbReference type="EMBL" id="BGZK01000953">
    <property type="protein sequence ID" value="GBP66294.1"/>
    <property type="molecule type" value="Genomic_DNA"/>
</dbReference>
<sequence>MGILAYPRLPMYWRTSIAPNKISALMTRDRFLTLRNALNVVESDTPLPGTDNPLWKVQPMIDKIKDGSRKQERAPGFYSIDVKMIPYRCRCALRQVVMNKLRPTGLKNFMLYDLMLDFEIYKRTKMMFSGKEGSLGLGPSIIFHLAKSVPSGSCVYHDWCLTTIPLLKKCIIMVFTALG</sequence>
<evidence type="ECO:0000313" key="2">
    <source>
        <dbReference type="EMBL" id="GBP66294.1"/>
    </source>
</evidence>
<dbReference type="PANTHER" id="PTHR47272:SF1">
    <property type="entry name" value="PIGGYBAC TRANSPOSABLE ELEMENT-DERIVED PROTEIN 3-LIKE"/>
    <property type="match status" value="1"/>
</dbReference>
<dbReference type="AlphaFoldDB" id="A0A4C1XUP4"/>
<dbReference type="Pfam" id="PF13843">
    <property type="entry name" value="DDE_Tnp_1_7"/>
    <property type="match status" value="1"/>
</dbReference>
<dbReference type="Proteomes" id="UP000299102">
    <property type="component" value="Unassembled WGS sequence"/>
</dbReference>
<keyword evidence="3" id="KW-1185">Reference proteome</keyword>
<gene>
    <name evidence="2" type="primary">PGBD3</name>
    <name evidence="2" type="ORF">EVAR_41089_1</name>
</gene>
<dbReference type="InterPro" id="IPR029526">
    <property type="entry name" value="PGBD"/>
</dbReference>
<dbReference type="STRING" id="151549.A0A4C1XUP4"/>
<accession>A0A4C1XUP4</accession>
<evidence type="ECO:0000313" key="3">
    <source>
        <dbReference type="Proteomes" id="UP000299102"/>
    </source>
</evidence>
<dbReference type="OrthoDB" id="123207at2759"/>
<comment type="caution">
    <text evidence="2">The sequence shown here is derived from an EMBL/GenBank/DDBJ whole genome shotgun (WGS) entry which is preliminary data.</text>
</comment>
<reference evidence="2 3" key="1">
    <citation type="journal article" date="2019" name="Commun. Biol.">
        <title>The bagworm genome reveals a unique fibroin gene that provides high tensile strength.</title>
        <authorList>
            <person name="Kono N."/>
            <person name="Nakamura H."/>
            <person name="Ohtoshi R."/>
            <person name="Tomita M."/>
            <person name="Numata K."/>
            <person name="Arakawa K."/>
        </authorList>
    </citation>
    <scope>NUCLEOTIDE SEQUENCE [LARGE SCALE GENOMIC DNA]</scope>
</reference>
<name>A0A4C1XUP4_EUMVA</name>
<protein>
    <submittedName>
        <fullName evidence="2">PiggyBac transposable element-derived protein 3</fullName>
    </submittedName>
</protein>
<organism evidence="2 3">
    <name type="scientific">Eumeta variegata</name>
    <name type="common">Bagworm moth</name>
    <name type="synonym">Eumeta japonica</name>
    <dbReference type="NCBI Taxonomy" id="151549"/>
    <lineage>
        <taxon>Eukaryota</taxon>
        <taxon>Metazoa</taxon>
        <taxon>Ecdysozoa</taxon>
        <taxon>Arthropoda</taxon>
        <taxon>Hexapoda</taxon>
        <taxon>Insecta</taxon>
        <taxon>Pterygota</taxon>
        <taxon>Neoptera</taxon>
        <taxon>Endopterygota</taxon>
        <taxon>Lepidoptera</taxon>
        <taxon>Glossata</taxon>
        <taxon>Ditrysia</taxon>
        <taxon>Tineoidea</taxon>
        <taxon>Psychidae</taxon>
        <taxon>Oiketicinae</taxon>
        <taxon>Eumeta</taxon>
    </lineage>
</organism>
<dbReference type="PANTHER" id="PTHR47272">
    <property type="entry name" value="DDE_TNP_1_7 DOMAIN-CONTAINING PROTEIN"/>
    <property type="match status" value="1"/>
</dbReference>
<feature type="domain" description="PiggyBac transposable element-derived protein" evidence="1">
    <location>
        <begin position="1"/>
        <end position="168"/>
    </location>
</feature>
<evidence type="ECO:0000259" key="1">
    <source>
        <dbReference type="Pfam" id="PF13843"/>
    </source>
</evidence>